<evidence type="ECO:0000256" key="3">
    <source>
        <dbReference type="ARBA" id="ARBA00022705"/>
    </source>
</evidence>
<evidence type="ECO:0000256" key="9">
    <source>
        <dbReference type="ARBA" id="ARBA00023172"/>
    </source>
</evidence>
<keyword evidence="4 13" id="KW-0479">Metal-binding</keyword>
<feature type="binding site" evidence="13">
    <location>
        <position position="230"/>
    </location>
    <ligand>
        <name>ATP</name>
        <dbReference type="ChEBI" id="CHEBI:30616"/>
    </ligand>
</feature>
<accession>A0ABP6L3B6</accession>
<dbReference type="InterPro" id="IPR036599">
    <property type="entry name" value="DNA_ligase_N_sf"/>
</dbReference>
<dbReference type="Pfam" id="PF04679">
    <property type="entry name" value="DNA_ligase_A_C"/>
    <property type="match status" value="1"/>
</dbReference>
<dbReference type="InterPro" id="IPR012309">
    <property type="entry name" value="DNA_ligase_ATP-dep_C"/>
</dbReference>
<dbReference type="InterPro" id="IPR050191">
    <property type="entry name" value="ATP-dep_DNA_ligase"/>
</dbReference>
<dbReference type="SUPFAM" id="SSF56091">
    <property type="entry name" value="DNA ligase/mRNA capping enzyme, catalytic domain"/>
    <property type="match status" value="1"/>
</dbReference>
<dbReference type="CDD" id="cd07972">
    <property type="entry name" value="OBF_DNA_ligase_Arch_LigB"/>
    <property type="match status" value="1"/>
</dbReference>
<evidence type="ECO:0000256" key="14">
    <source>
        <dbReference type="RuleBase" id="RU000617"/>
    </source>
</evidence>
<dbReference type="PANTHER" id="PTHR45674">
    <property type="entry name" value="DNA LIGASE 1/3 FAMILY MEMBER"/>
    <property type="match status" value="1"/>
</dbReference>
<feature type="binding site" evidence="13">
    <location>
        <position position="377"/>
    </location>
    <ligand>
        <name>ATP</name>
        <dbReference type="ChEBI" id="CHEBI:30616"/>
    </ligand>
</feature>
<dbReference type="PROSITE" id="PS50160">
    <property type="entry name" value="DNA_LIGASE_A3"/>
    <property type="match status" value="1"/>
</dbReference>
<dbReference type="PANTHER" id="PTHR45674:SF13">
    <property type="entry name" value="DNA LIGASE-RELATED"/>
    <property type="match status" value="1"/>
</dbReference>
<evidence type="ECO:0000256" key="6">
    <source>
        <dbReference type="ARBA" id="ARBA00022763"/>
    </source>
</evidence>
<dbReference type="SUPFAM" id="SSF117018">
    <property type="entry name" value="ATP-dependent DNA ligase DNA-binding domain"/>
    <property type="match status" value="1"/>
</dbReference>
<reference evidence="18" key="1">
    <citation type="journal article" date="2019" name="Int. J. Syst. Evol. Microbiol.">
        <title>The Global Catalogue of Microorganisms (GCM) 10K type strain sequencing project: providing services to taxonomists for standard genome sequencing and annotation.</title>
        <authorList>
            <consortium name="The Broad Institute Genomics Platform"/>
            <consortium name="The Broad Institute Genome Sequencing Center for Infectious Disease"/>
            <person name="Wu L."/>
            <person name="Ma J."/>
        </authorList>
    </citation>
    <scope>NUCLEOTIDE SEQUENCE [LARGE SCALE GENOMIC DNA]</scope>
    <source>
        <strain evidence="18">JCM 3106</strain>
    </source>
</reference>
<dbReference type="NCBIfam" id="NF002868">
    <property type="entry name" value="PRK03180.1"/>
    <property type="match status" value="1"/>
</dbReference>
<feature type="active site" description="N6-AMP-lysine intermediate" evidence="13">
    <location>
        <position position="210"/>
    </location>
</feature>
<dbReference type="Proteomes" id="UP001499930">
    <property type="component" value="Unassembled WGS sequence"/>
</dbReference>
<sequence length="507" mass="54390">MLIDLARTSTAVTAGSARLAKIAHLAELLGRVEPDEAEIAIAYLSGELPQRNVGVGWKSLQDPPEPRLAATATLREVHDRLDRVKALTGPGSQGARKTLLAELFGSLTRQEQLFLTRLLQGELRQGALEGVMIEAVAKAAGVPAAEVRRALMLRGWLPAVGAAALSGGIEALRAFHLEVGRPVSPMLAQSAVSIEAAFGKLGGPAAVEWKLDGVRIQAHRAGDRVSVFTRTLDDITAQVPELVEAVGALPSSDLVLDGEVLAMRADGRPEPFQVTSGRVSSRTDVQRAREKVPLSVFFFDALRADGADLLDLPGEARHAALARAVPPELMTPRLVTSDVADGEAFFKDAVRSGHEGVVVKSLLTPYAAGRRGAGWIKVKPRHTLDLVVLAVEWGSGRREGLLSNLHLGARDPETGGFVMLGKTFKGLTDELLAWQTERLLAIAEGPTDGWTVTVRPELVVEIAFDGVQRSSRYPGGVALRFARVIRYRSDKTADQADTVEMVRSLML</sequence>
<keyword evidence="3 13" id="KW-0235">DNA replication</keyword>
<keyword evidence="1 13" id="KW-0436">Ligase</keyword>
<comment type="function">
    <text evidence="13">DNA ligase that seals nicks in double-stranded DNA during DNA replication, DNA recombination and DNA repair.</text>
</comment>
<feature type="binding site" evidence="13">
    <location>
        <position position="371"/>
    </location>
    <ligand>
        <name>ATP</name>
        <dbReference type="ChEBI" id="CHEBI:30616"/>
    </ligand>
</feature>
<dbReference type="Gene3D" id="3.30.470.30">
    <property type="entry name" value="DNA ligase/mRNA capping enzyme"/>
    <property type="match status" value="1"/>
</dbReference>
<keyword evidence="7 13" id="KW-0067">ATP-binding</keyword>
<dbReference type="SUPFAM" id="SSF50249">
    <property type="entry name" value="Nucleic acid-binding proteins"/>
    <property type="match status" value="1"/>
</dbReference>
<dbReference type="HAMAP" id="MF_00407">
    <property type="entry name" value="DNA_ligase"/>
    <property type="match status" value="1"/>
</dbReference>
<dbReference type="PROSITE" id="PS00697">
    <property type="entry name" value="DNA_LIGASE_A1"/>
    <property type="match status" value="1"/>
</dbReference>
<protein>
    <recommendedName>
        <fullName evidence="13">Probable DNA ligase</fullName>
        <ecNumber evidence="13">6.5.1.1</ecNumber>
    </recommendedName>
    <alternativeName>
        <fullName evidence="13">Polydeoxyribonucleotide synthase [ATP]</fullName>
    </alternativeName>
</protein>
<evidence type="ECO:0000256" key="12">
    <source>
        <dbReference type="ARBA" id="ARBA00034003"/>
    </source>
</evidence>
<name>A0ABP6L3B6_9ACTN</name>
<feature type="binding site" evidence="13">
    <location>
        <position position="215"/>
    </location>
    <ligand>
        <name>ATP</name>
        <dbReference type="ChEBI" id="CHEBI:30616"/>
    </ligand>
</feature>
<evidence type="ECO:0000256" key="4">
    <source>
        <dbReference type="ARBA" id="ARBA00022723"/>
    </source>
</evidence>
<comment type="cofactor">
    <cofactor evidence="13">
        <name>Mg(2+)</name>
        <dbReference type="ChEBI" id="CHEBI:18420"/>
    </cofactor>
</comment>
<dbReference type="Gene3D" id="1.10.3260.10">
    <property type="entry name" value="DNA ligase, ATP-dependent, N-terminal domain"/>
    <property type="match status" value="1"/>
</dbReference>
<dbReference type="GO" id="GO:0016874">
    <property type="term" value="F:ligase activity"/>
    <property type="evidence" value="ECO:0007669"/>
    <property type="project" value="UniProtKB-KW"/>
</dbReference>
<comment type="similarity">
    <text evidence="13 15">Belongs to the ATP-dependent DNA ligase family.</text>
</comment>
<evidence type="ECO:0000256" key="15">
    <source>
        <dbReference type="RuleBase" id="RU004196"/>
    </source>
</evidence>
<keyword evidence="10 13" id="KW-0234">DNA repair</keyword>
<evidence type="ECO:0000256" key="2">
    <source>
        <dbReference type="ARBA" id="ARBA00022618"/>
    </source>
</evidence>
<dbReference type="InterPro" id="IPR000977">
    <property type="entry name" value="DNA_ligase_ATP-dep"/>
</dbReference>
<proteinExistence type="inferred from homology"/>
<dbReference type="InterPro" id="IPR012310">
    <property type="entry name" value="DNA_ligase_ATP-dep_cent"/>
</dbReference>
<comment type="caution">
    <text evidence="17">The sequence shown here is derived from an EMBL/GenBank/DDBJ whole genome shotgun (WGS) entry which is preliminary data.</text>
</comment>
<dbReference type="Gene3D" id="2.40.50.140">
    <property type="entry name" value="Nucleic acid-binding proteins"/>
    <property type="match status" value="1"/>
</dbReference>
<keyword evidence="8 13" id="KW-0460">Magnesium</keyword>
<dbReference type="Pfam" id="PF04675">
    <property type="entry name" value="DNA_ligase_A_N"/>
    <property type="match status" value="1"/>
</dbReference>
<keyword evidence="6 13" id="KW-0227">DNA damage</keyword>
<dbReference type="CDD" id="cd07901">
    <property type="entry name" value="Adenylation_DNA_ligase_Arch_LigB"/>
    <property type="match status" value="1"/>
</dbReference>
<feature type="binding site" evidence="13">
    <location>
        <position position="299"/>
    </location>
    <ligand>
        <name>ATP</name>
        <dbReference type="ChEBI" id="CHEBI:30616"/>
    </ligand>
</feature>
<evidence type="ECO:0000256" key="7">
    <source>
        <dbReference type="ARBA" id="ARBA00022840"/>
    </source>
</evidence>
<keyword evidence="5 13" id="KW-0547">Nucleotide-binding</keyword>
<evidence type="ECO:0000256" key="10">
    <source>
        <dbReference type="ARBA" id="ARBA00023204"/>
    </source>
</evidence>
<keyword evidence="11 13" id="KW-0131">Cell cycle</keyword>
<dbReference type="InterPro" id="IPR012340">
    <property type="entry name" value="NA-bd_OB-fold"/>
</dbReference>
<gene>
    <name evidence="13" type="primary">lig</name>
    <name evidence="17" type="ORF">GCM10017559_64780</name>
</gene>
<evidence type="ECO:0000256" key="5">
    <source>
        <dbReference type="ARBA" id="ARBA00022741"/>
    </source>
</evidence>
<dbReference type="InterPro" id="IPR022865">
    <property type="entry name" value="DNA_ligae_ATP-dep_bac/arc"/>
</dbReference>
<feature type="binding site" evidence="13">
    <location>
        <position position="208"/>
    </location>
    <ligand>
        <name>ATP</name>
        <dbReference type="ChEBI" id="CHEBI:30616"/>
    </ligand>
</feature>
<dbReference type="EC" id="6.5.1.1" evidence="13"/>
<evidence type="ECO:0000256" key="8">
    <source>
        <dbReference type="ARBA" id="ARBA00022842"/>
    </source>
</evidence>
<keyword evidence="2 13" id="KW-0132">Cell division</keyword>
<keyword evidence="9 13" id="KW-0233">DNA recombination</keyword>
<dbReference type="Pfam" id="PF01068">
    <property type="entry name" value="DNA_ligase_A_M"/>
    <property type="match status" value="1"/>
</dbReference>
<dbReference type="InterPro" id="IPR016059">
    <property type="entry name" value="DNA_ligase_ATP-dep_CS"/>
</dbReference>
<dbReference type="EMBL" id="BAAAWD010000018">
    <property type="protein sequence ID" value="GAA3029296.1"/>
    <property type="molecule type" value="Genomic_DNA"/>
</dbReference>
<evidence type="ECO:0000256" key="1">
    <source>
        <dbReference type="ARBA" id="ARBA00022598"/>
    </source>
</evidence>
<feature type="domain" description="ATP-dependent DNA ligase family profile" evidence="16">
    <location>
        <begin position="287"/>
        <end position="411"/>
    </location>
</feature>
<evidence type="ECO:0000256" key="13">
    <source>
        <dbReference type="HAMAP-Rule" id="MF_00407"/>
    </source>
</evidence>
<dbReference type="InterPro" id="IPR012308">
    <property type="entry name" value="DNA_ligase_ATP-dep_N"/>
</dbReference>
<organism evidence="17 18">
    <name type="scientific">Streptosporangium longisporum</name>
    <dbReference type="NCBI Taxonomy" id="46187"/>
    <lineage>
        <taxon>Bacteria</taxon>
        <taxon>Bacillati</taxon>
        <taxon>Actinomycetota</taxon>
        <taxon>Actinomycetes</taxon>
        <taxon>Streptosporangiales</taxon>
        <taxon>Streptosporangiaceae</taxon>
        <taxon>Streptosporangium</taxon>
    </lineage>
</organism>
<keyword evidence="18" id="KW-1185">Reference proteome</keyword>
<dbReference type="NCBIfam" id="TIGR00574">
    <property type="entry name" value="dnl1"/>
    <property type="match status" value="1"/>
</dbReference>
<comment type="catalytic activity">
    <reaction evidence="12 13 14">
        <text>ATP + (deoxyribonucleotide)n-3'-hydroxyl + 5'-phospho-(deoxyribonucleotide)m = (deoxyribonucleotide)n+m + AMP + diphosphate.</text>
        <dbReference type="EC" id="6.5.1.1"/>
    </reaction>
</comment>
<evidence type="ECO:0000256" key="11">
    <source>
        <dbReference type="ARBA" id="ARBA00023306"/>
    </source>
</evidence>
<evidence type="ECO:0000313" key="17">
    <source>
        <dbReference type="EMBL" id="GAA3029296.1"/>
    </source>
</evidence>
<evidence type="ECO:0000259" key="16">
    <source>
        <dbReference type="PROSITE" id="PS50160"/>
    </source>
</evidence>
<feature type="binding site" evidence="13">
    <location>
        <position position="259"/>
    </location>
    <ligand>
        <name>ATP</name>
        <dbReference type="ChEBI" id="CHEBI:30616"/>
    </ligand>
</feature>
<evidence type="ECO:0000313" key="18">
    <source>
        <dbReference type="Proteomes" id="UP001499930"/>
    </source>
</evidence>